<gene>
    <name evidence="8" type="primary">msrQ</name>
    <name evidence="10" type="ORF">TBH_C1678</name>
</gene>
<dbReference type="HAMAP" id="MF_01207">
    <property type="entry name" value="MsrQ"/>
    <property type="match status" value="1"/>
</dbReference>
<feature type="transmembrane region" description="Helical" evidence="8">
    <location>
        <begin position="165"/>
        <end position="186"/>
    </location>
</feature>
<dbReference type="Proteomes" id="UP000031631">
    <property type="component" value="Chromosome"/>
</dbReference>
<dbReference type="PANTHER" id="PTHR36964">
    <property type="entry name" value="PROTEIN-METHIONINE-SULFOXIDE REDUCTASE HEME-BINDING SUBUNIT MSRQ"/>
    <property type="match status" value="1"/>
</dbReference>
<organism evidence="10 11">
    <name type="scientific">Thiolapillus brandeum</name>
    <dbReference type="NCBI Taxonomy" id="1076588"/>
    <lineage>
        <taxon>Bacteria</taxon>
        <taxon>Pseudomonadati</taxon>
        <taxon>Pseudomonadota</taxon>
        <taxon>Gammaproteobacteria</taxon>
        <taxon>Chromatiales</taxon>
        <taxon>Sedimenticolaceae</taxon>
        <taxon>Thiolapillus</taxon>
    </lineage>
</organism>
<dbReference type="GO" id="GO:0030091">
    <property type="term" value="P:protein repair"/>
    <property type="evidence" value="ECO:0007669"/>
    <property type="project" value="UniProtKB-UniRule"/>
</dbReference>
<keyword evidence="6 8" id="KW-0408">Iron</keyword>
<evidence type="ECO:0000256" key="8">
    <source>
        <dbReference type="HAMAP-Rule" id="MF_01207"/>
    </source>
</evidence>
<keyword evidence="4 8" id="KW-0812">Transmembrane</keyword>
<feature type="domain" description="Ferric oxidoreductase" evidence="9">
    <location>
        <begin position="40"/>
        <end position="153"/>
    </location>
</feature>
<comment type="function">
    <text evidence="8">Part of the MsrPQ system that repairs oxidized periplasmic proteins containing methionine sulfoxide residues (Met-O), using respiratory chain electrons. Thus protects these proteins from oxidative-stress damage caused by reactive species of oxygen and chlorine generated by the host defense mechanisms. MsrPQ is essential for the maintenance of envelope integrity under bleach stress, rescuing a wide series of structurally unrelated periplasmic proteins from methionine oxidation. MsrQ provides electrons for reduction to the reductase catalytic subunit MsrP, using the quinone pool of the respiratory chain.</text>
</comment>
<keyword evidence="3 8" id="KW-0349">Heme</keyword>
<dbReference type="Pfam" id="PF01794">
    <property type="entry name" value="Ferric_reduct"/>
    <property type="match status" value="1"/>
</dbReference>
<evidence type="ECO:0000256" key="3">
    <source>
        <dbReference type="ARBA" id="ARBA00022617"/>
    </source>
</evidence>
<reference evidence="10 11" key="1">
    <citation type="journal article" date="2014" name="PLoS ONE">
        <title>Physiological and genomic features of a novel sulfur-oxidizing gammaproteobacterium belonging to a previously uncultivated symbiotic lineage isolated from a hydrothermal vent.</title>
        <authorList>
            <person name="Nunoura T."/>
            <person name="Takaki Y."/>
            <person name="Kazama H."/>
            <person name="Kakuta J."/>
            <person name="Shimamura S."/>
            <person name="Makita H."/>
            <person name="Hirai M."/>
            <person name="Miyazaki M."/>
            <person name="Takai K."/>
        </authorList>
    </citation>
    <scope>NUCLEOTIDE SEQUENCE [LARGE SCALE GENOMIC DNA]</scope>
    <source>
        <strain evidence="10 11">Hiromi1</strain>
    </source>
</reference>
<comment type="similarity">
    <text evidence="8">Belongs to the MsrQ family.</text>
</comment>
<keyword evidence="5 8" id="KW-1133">Transmembrane helix</keyword>
<dbReference type="RefSeq" id="WP_041067623.1">
    <property type="nucleotide sequence ID" value="NZ_AP012273.1"/>
</dbReference>
<proteinExistence type="inferred from homology"/>
<dbReference type="OrthoDB" id="9788328at2"/>
<name>A0A7U6GJ57_9GAMM</name>
<feature type="transmembrane region" description="Helical" evidence="8">
    <location>
        <begin position="142"/>
        <end position="159"/>
    </location>
</feature>
<feature type="transmembrane region" description="Helical" evidence="8">
    <location>
        <begin position="72"/>
        <end position="91"/>
    </location>
</feature>
<accession>A0A7U6GJ57</accession>
<keyword evidence="2 8" id="KW-0813">Transport</keyword>
<comment type="subunit">
    <text evidence="8">Heterodimer of a catalytic subunit (MsrP) and a heme-binding subunit (MsrQ).</text>
</comment>
<protein>
    <recommendedName>
        <fullName evidence="8">Protein-methionine-sulfoxide reductase heme-binding subunit MsrQ</fullName>
    </recommendedName>
    <alternativeName>
        <fullName evidence="8">Flavocytochrome MsrQ</fullName>
    </alternativeName>
</protein>
<keyword evidence="7 8" id="KW-0472">Membrane</keyword>
<dbReference type="GO" id="GO:0010181">
    <property type="term" value="F:FMN binding"/>
    <property type="evidence" value="ECO:0007669"/>
    <property type="project" value="UniProtKB-UniRule"/>
</dbReference>
<dbReference type="GO" id="GO:0016679">
    <property type="term" value="F:oxidoreductase activity, acting on diphenols and related substances as donors"/>
    <property type="evidence" value="ECO:0007669"/>
    <property type="project" value="TreeGrafter"/>
</dbReference>
<evidence type="ECO:0000313" key="10">
    <source>
        <dbReference type="EMBL" id="BAO44595.1"/>
    </source>
</evidence>
<dbReference type="GO" id="GO:0009055">
    <property type="term" value="F:electron transfer activity"/>
    <property type="evidence" value="ECO:0007669"/>
    <property type="project" value="UniProtKB-UniRule"/>
</dbReference>
<comment type="subcellular location">
    <subcellularLocation>
        <location evidence="8">Cell membrane</location>
        <topology evidence="8">Multi-pass membrane protein</topology>
    </subcellularLocation>
    <subcellularLocation>
        <location evidence="1">Membrane</location>
        <topology evidence="1">Multi-pass membrane protein</topology>
    </subcellularLocation>
</comment>
<dbReference type="EMBL" id="AP012273">
    <property type="protein sequence ID" value="BAO44595.1"/>
    <property type="molecule type" value="Genomic_DNA"/>
</dbReference>
<dbReference type="PANTHER" id="PTHR36964:SF1">
    <property type="entry name" value="PROTEIN-METHIONINE-SULFOXIDE REDUCTASE HEME-BINDING SUBUNIT MSRQ"/>
    <property type="match status" value="1"/>
</dbReference>
<evidence type="ECO:0000256" key="2">
    <source>
        <dbReference type="ARBA" id="ARBA00022448"/>
    </source>
</evidence>
<keyword evidence="8" id="KW-0288">FMN</keyword>
<evidence type="ECO:0000256" key="4">
    <source>
        <dbReference type="ARBA" id="ARBA00022692"/>
    </source>
</evidence>
<dbReference type="KEGG" id="tbn:TBH_C1678"/>
<evidence type="ECO:0000256" key="7">
    <source>
        <dbReference type="ARBA" id="ARBA00023136"/>
    </source>
</evidence>
<evidence type="ECO:0000256" key="1">
    <source>
        <dbReference type="ARBA" id="ARBA00004141"/>
    </source>
</evidence>
<evidence type="ECO:0000313" key="11">
    <source>
        <dbReference type="Proteomes" id="UP000031631"/>
    </source>
</evidence>
<dbReference type="InterPro" id="IPR022837">
    <property type="entry name" value="MsrQ-like"/>
</dbReference>
<keyword evidence="8" id="KW-0285">Flavoprotein</keyword>
<comment type="caution">
    <text evidence="8">Lacks conserved residue(s) required for the propagation of feature annotation.</text>
</comment>
<evidence type="ECO:0000256" key="6">
    <source>
        <dbReference type="ARBA" id="ARBA00023004"/>
    </source>
</evidence>
<evidence type="ECO:0000259" key="9">
    <source>
        <dbReference type="Pfam" id="PF01794"/>
    </source>
</evidence>
<feature type="transmembrane region" description="Helical" evidence="8">
    <location>
        <begin position="111"/>
        <end position="130"/>
    </location>
</feature>
<dbReference type="GO" id="GO:0020037">
    <property type="term" value="F:heme binding"/>
    <property type="evidence" value="ECO:0007669"/>
    <property type="project" value="UniProtKB-UniRule"/>
</dbReference>
<keyword evidence="8" id="KW-0249">Electron transport</keyword>
<dbReference type="GO" id="GO:0005886">
    <property type="term" value="C:plasma membrane"/>
    <property type="evidence" value="ECO:0007669"/>
    <property type="project" value="UniProtKB-SubCell"/>
</dbReference>
<feature type="transmembrane region" description="Helical" evidence="8">
    <location>
        <begin position="41"/>
        <end position="60"/>
    </location>
</feature>
<comment type="cofactor">
    <cofactor evidence="8">
        <name>FMN</name>
        <dbReference type="ChEBI" id="CHEBI:58210"/>
    </cofactor>
    <text evidence="8">Binds 1 FMN per subunit.</text>
</comment>
<evidence type="ECO:0000256" key="5">
    <source>
        <dbReference type="ARBA" id="ARBA00022989"/>
    </source>
</evidence>
<keyword evidence="11" id="KW-1185">Reference proteome</keyword>
<dbReference type="InterPro" id="IPR013130">
    <property type="entry name" value="Fe3_Rdtase_TM_dom"/>
</dbReference>
<comment type="cofactor">
    <cofactor evidence="8">
        <name>heme b</name>
        <dbReference type="ChEBI" id="CHEBI:60344"/>
    </cofactor>
    <text evidence="8">Binds 1 heme b (iron(II)-protoporphyrin IX) group per subunit.</text>
</comment>
<sequence length="200" mass="23394">MNAWKLMVFVLCLLPLGYLGLGIYEEDLGPNPVEYLTHETGIWALRLLLLTLAITPLRRFTGWRRPVMLRRMLGLFSFFYACLHLLIWLWLDRELIWSGMFDDVLKRPYITVGFIAFLILSALAATSNSFSMQRLGRRWKRLHRFAYAAAALGILHYLWLVKADLLHPMIYMVVFLLLMGLRLPGLPERKPMPFRRKVVS</sequence>
<dbReference type="AlphaFoldDB" id="A0A7U6GJ57"/>
<dbReference type="GO" id="GO:0046872">
    <property type="term" value="F:metal ion binding"/>
    <property type="evidence" value="ECO:0007669"/>
    <property type="project" value="UniProtKB-KW"/>
</dbReference>
<keyword evidence="8" id="KW-0479">Metal-binding</keyword>
<keyword evidence="8" id="KW-1003">Cell membrane</keyword>